<keyword evidence="4" id="KW-1185">Reference proteome</keyword>
<dbReference type="OrthoDB" id="134770at2"/>
<evidence type="ECO:0000256" key="1">
    <source>
        <dbReference type="SAM" id="MobiDB-lite"/>
    </source>
</evidence>
<protein>
    <recommendedName>
        <fullName evidence="2">NACHT domain-containing protein</fullName>
    </recommendedName>
</protein>
<evidence type="ECO:0000313" key="3">
    <source>
        <dbReference type="EMBL" id="GCF07791.1"/>
    </source>
</evidence>
<dbReference type="Proteomes" id="UP000322530">
    <property type="component" value="Unassembled WGS sequence"/>
</dbReference>
<dbReference type="AlphaFoldDB" id="A0A5A5T8I7"/>
<dbReference type="Gene3D" id="3.40.50.300">
    <property type="entry name" value="P-loop containing nucleotide triphosphate hydrolases"/>
    <property type="match status" value="1"/>
</dbReference>
<feature type="region of interest" description="Disordered" evidence="1">
    <location>
        <begin position="112"/>
        <end position="131"/>
    </location>
</feature>
<proteinExistence type="predicted"/>
<feature type="compositionally biased region" description="Polar residues" evidence="1">
    <location>
        <begin position="1"/>
        <end position="18"/>
    </location>
</feature>
<dbReference type="Gene3D" id="1.25.10.10">
    <property type="entry name" value="Leucine-rich Repeat Variant"/>
    <property type="match status" value="1"/>
</dbReference>
<evidence type="ECO:0000313" key="4">
    <source>
        <dbReference type="Proteomes" id="UP000322530"/>
    </source>
</evidence>
<dbReference type="RefSeq" id="WP_149400798.1">
    <property type="nucleotide sequence ID" value="NZ_BIXY01000014.1"/>
</dbReference>
<feature type="region of interest" description="Disordered" evidence="1">
    <location>
        <begin position="37"/>
        <end position="62"/>
    </location>
</feature>
<evidence type="ECO:0000259" key="2">
    <source>
        <dbReference type="PROSITE" id="PS50837"/>
    </source>
</evidence>
<name>A0A5A5T8I7_9CHLR</name>
<reference evidence="3 4" key="1">
    <citation type="submission" date="2019-01" db="EMBL/GenBank/DDBJ databases">
        <title>Draft genome sequence of Dictyobacter sp. Uno17.</title>
        <authorList>
            <person name="Wang C.M."/>
            <person name="Zheng Y."/>
            <person name="Sakai Y."/>
            <person name="Abe K."/>
            <person name="Yokota A."/>
            <person name="Yabe S."/>
        </authorList>
    </citation>
    <scope>NUCLEOTIDE SEQUENCE [LARGE SCALE GENOMIC DNA]</scope>
    <source>
        <strain evidence="3 4">Uno17</strain>
    </source>
</reference>
<accession>A0A5A5T8I7</accession>
<organism evidence="3 4">
    <name type="scientific">Dictyobacter arantiisoli</name>
    <dbReference type="NCBI Taxonomy" id="2014874"/>
    <lineage>
        <taxon>Bacteria</taxon>
        <taxon>Bacillati</taxon>
        <taxon>Chloroflexota</taxon>
        <taxon>Ktedonobacteria</taxon>
        <taxon>Ktedonobacterales</taxon>
        <taxon>Dictyobacteraceae</taxon>
        <taxon>Dictyobacter</taxon>
    </lineage>
</organism>
<comment type="caution">
    <text evidence="3">The sequence shown here is derived from an EMBL/GenBank/DDBJ whole genome shotgun (WGS) entry which is preliminary data.</text>
</comment>
<dbReference type="InterPro" id="IPR027417">
    <property type="entry name" value="P-loop_NTPase"/>
</dbReference>
<dbReference type="PANTHER" id="PTHR46844">
    <property type="entry name" value="SLR5058 PROTEIN"/>
    <property type="match status" value="1"/>
</dbReference>
<feature type="domain" description="NACHT" evidence="2">
    <location>
        <begin position="159"/>
        <end position="251"/>
    </location>
</feature>
<dbReference type="EMBL" id="BIXY01000014">
    <property type="protein sequence ID" value="GCF07791.1"/>
    <property type="molecule type" value="Genomic_DNA"/>
</dbReference>
<dbReference type="InterPro" id="IPR011989">
    <property type="entry name" value="ARM-like"/>
</dbReference>
<sequence length="1069" mass="121039">MGNDGTNHQQMTPGPEQQSNKHFETELNEAQGTTIGQHNNVTQNFNNTTNNYNGNEHTPERLNIATPSPEELAAIYREKLLNDPGLNSMKMPGMSSPMQVSDLYVHVRLHKIQSRHSEKTSEQPKGTQDPLTVMQQQQNRLEQSNNTAIEPAQALHHYQRCVVLGDSGSGKTTLLKRLAILALQGKAHGLPGLPIFLNLHEAAQAQCENLFDYILHSYQKAYGLSLADITPFISQQLTDGNAFFLLDALDETIIGETEDEARASQKRIAEAIDRLASRFPQAYVMVTARRAGYFAHRRLRLFTELEIVDFLPRDIERFILKWFDHSDDVQRRTQGQSLIAELKNKPRIQALAANPLLLYLIVRTYESHQYQLPGSRAELYEQCVDMLLQRWDRDQQRERFQVLDAHQQLSLLVQLAAHFHQRGQRTFSEQQLVGQIMRYADLSEADEAMKTLKAITGDNSLLHETETGYYSFLHLTIQEYLTATHFKGKSDTIFDHLGDPWWYEVTLLMVPQLADAGPLLWHLSQEQKDGQYQEDIFASRLVLAGHCLATRPRLRTYKEMAEEIPEKLFEMIQDSRYAIPRQRCAEALAEIGNTESTIGPVNKLILSALRIGDAERKLDVLYAINRAGAPVLARPLLNMLSQGQFLWLAYYDADLLEATLSRLCDSSLLPDIYSFFTRPALHTIADTGINLASIMALVGGESTIQYIMNLSRNPIDQAVNGWIPVALGYTGHSSVIPFLIGGLLTKNTEFSLDCMTGLIIHGDPTIPERLTGLLADKNLTAESQRSIAMCLRALDDPSLQEKLWEVLTYEWLDIEAQSSLVYTLFKIANDEIRATLVKRYVCEPIDDPWPEYTHSAPDNSIKIEVLRAIGDTHYTPALQQVGRLLPLLSAGGDKRREVCTTLGMLNDPIVPSRLQAMLEEINRMLSVQNSTYSIDYDQTLGRLVDVLITTLNSDVLLHLLGGRELVPKLRTFIAQRLEETTRLFTTEFFLQLIDLLTQRTMMSEVRQQIARVIARHANGRRVAQKLLDSLPRSDIANDIHMALYQVCRRSGLTVIEEVPGSARFRLIKR</sequence>
<gene>
    <name evidence="3" type="ORF">KDI_13550</name>
</gene>
<dbReference type="SUPFAM" id="SSF52540">
    <property type="entry name" value="P-loop containing nucleoside triphosphate hydrolases"/>
    <property type="match status" value="1"/>
</dbReference>
<dbReference type="InterPro" id="IPR007111">
    <property type="entry name" value="NACHT_NTPase"/>
</dbReference>
<feature type="compositionally biased region" description="Low complexity" evidence="1">
    <location>
        <begin position="39"/>
        <end position="56"/>
    </location>
</feature>
<dbReference type="PANTHER" id="PTHR46844:SF1">
    <property type="entry name" value="SLR5058 PROTEIN"/>
    <property type="match status" value="1"/>
</dbReference>
<dbReference type="Pfam" id="PF05729">
    <property type="entry name" value="NACHT"/>
    <property type="match status" value="1"/>
</dbReference>
<feature type="region of interest" description="Disordered" evidence="1">
    <location>
        <begin position="1"/>
        <end position="22"/>
    </location>
</feature>
<dbReference type="PROSITE" id="PS50837">
    <property type="entry name" value="NACHT"/>
    <property type="match status" value="1"/>
</dbReference>